<dbReference type="Gene3D" id="1.10.3820.10">
    <property type="entry name" value="Di-heme elbow motif domain"/>
    <property type="match status" value="1"/>
</dbReference>
<dbReference type="Proteomes" id="UP000308488">
    <property type="component" value="Unassembled WGS sequence"/>
</dbReference>
<evidence type="ECO:0000256" key="9">
    <source>
        <dbReference type="ARBA" id="ARBA00022989"/>
    </source>
</evidence>
<dbReference type="InterPro" id="IPR024717">
    <property type="entry name" value="NapC/NirT/NrfH"/>
</dbReference>
<dbReference type="GO" id="GO:0005886">
    <property type="term" value="C:plasma membrane"/>
    <property type="evidence" value="ECO:0007669"/>
    <property type="project" value="UniProtKB-SubCell"/>
</dbReference>
<feature type="binding site" description="axial binding residue" evidence="14">
    <location>
        <position position="195"/>
    </location>
    <ligand>
        <name>heme</name>
        <dbReference type="ChEBI" id="CHEBI:30413"/>
        <label>2</label>
    </ligand>
    <ligandPart>
        <name>Fe</name>
        <dbReference type="ChEBI" id="CHEBI:18248"/>
    </ligandPart>
</feature>
<reference evidence="17 18" key="1">
    <citation type="submission" date="2019-05" db="EMBL/GenBank/DDBJ databases">
        <title>Marinobacter panjinensis sp. nov., a moderately halophilic bacterium isolated from sea tidal flat environment.</title>
        <authorList>
            <person name="Yang W."/>
            <person name="An M."/>
            <person name="He W."/>
            <person name="Luo X."/>
            <person name="Zhu L."/>
            <person name="Chen G."/>
            <person name="Zhang Y."/>
            <person name="Wang Y."/>
        </authorList>
    </citation>
    <scope>NUCLEOTIDE SEQUENCE [LARGE SCALE GENOMIC DNA]</scope>
    <source>
        <strain evidence="17 18">PJ-16</strain>
    </source>
</reference>
<evidence type="ECO:0000256" key="11">
    <source>
        <dbReference type="ARBA" id="ARBA00023136"/>
    </source>
</evidence>
<dbReference type="GO" id="GO:0019333">
    <property type="term" value="P:denitrification pathway"/>
    <property type="evidence" value="ECO:0007669"/>
    <property type="project" value="InterPro"/>
</dbReference>
<evidence type="ECO:0000256" key="13">
    <source>
        <dbReference type="PIRSR" id="PIRSR000013-1"/>
    </source>
</evidence>
<feature type="binding site" description="axial binding residue" evidence="14">
    <location>
        <position position="156"/>
    </location>
    <ligand>
        <name>heme</name>
        <dbReference type="ChEBI" id="CHEBI:30413"/>
        <label>3</label>
    </ligand>
    <ligandPart>
        <name>Fe</name>
        <dbReference type="ChEBI" id="CHEBI:18248"/>
    </ligandPart>
</feature>
<evidence type="ECO:0000256" key="7">
    <source>
        <dbReference type="ARBA" id="ARBA00022723"/>
    </source>
</evidence>
<organism evidence="17 18">
    <name type="scientific">Marinobacter panjinensis</name>
    <dbReference type="NCBI Taxonomy" id="2576384"/>
    <lineage>
        <taxon>Bacteria</taxon>
        <taxon>Pseudomonadati</taxon>
        <taxon>Pseudomonadota</taxon>
        <taxon>Gammaproteobacteria</taxon>
        <taxon>Pseudomonadales</taxon>
        <taxon>Marinobacteraceae</taxon>
        <taxon>Marinobacter</taxon>
    </lineage>
</organism>
<keyword evidence="18" id="KW-1185">Reference proteome</keyword>
<keyword evidence="10 12" id="KW-0408">Iron</keyword>
<evidence type="ECO:0000256" key="10">
    <source>
        <dbReference type="ARBA" id="ARBA00023004"/>
    </source>
</evidence>
<dbReference type="GO" id="GO:0009061">
    <property type="term" value="P:anaerobic respiration"/>
    <property type="evidence" value="ECO:0007669"/>
    <property type="project" value="TreeGrafter"/>
</dbReference>
<feature type="binding site" description="covalent" evidence="13">
    <location>
        <position position="94"/>
    </location>
    <ligand>
        <name>heme</name>
        <dbReference type="ChEBI" id="CHEBI:30413"/>
        <label>2</label>
    </ligand>
</feature>
<evidence type="ECO:0000313" key="17">
    <source>
        <dbReference type="EMBL" id="TKV68351.1"/>
    </source>
</evidence>
<dbReference type="GO" id="GO:0020037">
    <property type="term" value="F:heme binding"/>
    <property type="evidence" value="ECO:0007669"/>
    <property type="project" value="InterPro"/>
</dbReference>
<dbReference type="InterPro" id="IPR005126">
    <property type="entry name" value="NapC/NirT_cyt_c_N"/>
</dbReference>
<keyword evidence="8 12" id="KW-0249">Electron transport</keyword>
<keyword evidence="7 12" id="KW-0479">Metal-binding</keyword>
<feature type="binding site" description="covalent" evidence="13">
    <location>
        <position position="64"/>
    </location>
    <ligand>
        <name>heme</name>
        <dbReference type="ChEBI" id="CHEBI:30413"/>
        <label>1</label>
    </ligand>
</feature>
<dbReference type="FunFam" id="1.10.3820.10:FF:000001">
    <property type="entry name" value="Cytochrome c-type protein"/>
    <property type="match status" value="1"/>
</dbReference>
<dbReference type="GO" id="GO:0009055">
    <property type="term" value="F:electron transfer activity"/>
    <property type="evidence" value="ECO:0007669"/>
    <property type="project" value="TreeGrafter"/>
</dbReference>
<feature type="binding site" description="axial binding residue" evidence="14">
    <location>
        <position position="95"/>
    </location>
    <ligand>
        <name>heme</name>
        <dbReference type="ChEBI" id="CHEBI:30413"/>
        <label>2</label>
    </ligand>
    <ligandPart>
        <name>Fe</name>
        <dbReference type="ChEBI" id="CHEBI:18248"/>
    </ligandPart>
</feature>
<comment type="cofactor">
    <cofactor evidence="13">
        <name>heme</name>
        <dbReference type="ChEBI" id="CHEBI:30413"/>
    </cofactor>
    <text evidence="13">Binds 4 heme groups per subunit.</text>
</comment>
<feature type="binding site" description="covalent" evidence="13">
    <location>
        <position position="186"/>
    </location>
    <ligand>
        <name>heme</name>
        <dbReference type="ChEBI" id="CHEBI:30413"/>
        <label>4</label>
    </ligand>
</feature>
<feature type="binding site" description="covalent" evidence="13">
    <location>
        <position position="61"/>
    </location>
    <ligand>
        <name>heme</name>
        <dbReference type="ChEBI" id="CHEBI:30413"/>
        <label>1</label>
    </ligand>
</feature>
<dbReference type="EMBL" id="SZYH01000001">
    <property type="protein sequence ID" value="TKV68351.1"/>
    <property type="molecule type" value="Genomic_DNA"/>
</dbReference>
<feature type="binding site" description="axial binding residue" evidence="14">
    <location>
        <position position="190"/>
    </location>
    <ligand>
        <name>heme</name>
        <dbReference type="ChEBI" id="CHEBI:30413"/>
        <label>4</label>
    </ligand>
    <ligandPart>
        <name>Fe</name>
        <dbReference type="ChEBI" id="CHEBI:18248"/>
    </ligandPart>
</feature>
<dbReference type="AlphaFoldDB" id="A0A4U6R4F6"/>
<dbReference type="RefSeq" id="WP_137435871.1">
    <property type="nucleotide sequence ID" value="NZ_JANRHC010000006.1"/>
</dbReference>
<evidence type="ECO:0000256" key="12">
    <source>
        <dbReference type="PIRNR" id="PIRNR000013"/>
    </source>
</evidence>
<dbReference type="InterPro" id="IPR036280">
    <property type="entry name" value="Multihaem_cyt_sf"/>
</dbReference>
<dbReference type="PANTHER" id="PTHR30333">
    <property type="entry name" value="CYTOCHROME C-TYPE PROTEIN"/>
    <property type="match status" value="1"/>
</dbReference>
<protein>
    <recommendedName>
        <fullName evidence="12">Cytochrome c-type protein</fullName>
    </recommendedName>
</protein>
<evidence type="ECO:0000256" key="8">
    <source>
        <dbReference type="ARBA" id="ARBA00022982"/>
    </source>
</evidence>
<feature type="binding site" description="covalent" evidence="13">
    <location>
        <position position="189"/>
    </location>
    <ligand>
        <name>heme</name>
        <dbReference type="ChEBI" id="CHEBI:30413"/>
        <label>4</label>
    </ligand>
</feature>
<comment type="PTM">
    <text evidence="12">Binds 4 heme groups per subunit.</text>
</comment>
<gene>
    <name evidence="17" type="ORF">FDP08_09740</name>
</gene>
<feature type="domain" description="NapC/NirT cytochrome c N-terminal" evidence="16">
    <location>
        <begin position="35"/>
        <end position="199"/>
    </location>
</feature>
<feature type="binding site" description="covalent" evidence="13">
    <location>
        <position position="155"/>
    </location>
    <ligand>
        <name>heme</name>
        <dbReference type="ChEBI" id="CHEBI:30413"/>
        <label>3</label>
    </ligand>
</feature>
<keyword evidence="3 12" id="KW-0813">Transport</keyword>
<feature type="transmembrane region" description="Helical" evidence="15">
    <location>
        <begin position="26"/>
        <end position="52"/>
    </location>
</feature>
<evidence type="ECO:0000256" key="2">
    <source>
        <dbReference type="ARBA" id="ARBA00007395"/>
    </source>
</evidence>
<dbReference type="PIRSF" id="PIRSF000013">
    <property type="entry name" value="4_hem_cytochrm_NapC"/>
    <property type="match status" value="1"/>
</dbReference>
<evidence type="ECO:0000256" key="6">
    <source>
        <dbReference type="ARBA" id="ARBA00022692"/>
    </source>
</evidence>
<feature type="binding site" description="covalent" evidence="13">
    <location>
        <position position="152"/>
    </location>
    <ligand>
        <name>heme</name>
        <dbReference type="ChEBI" id="CHEBI:30413"/>
        <label>3</label>
    </ligand>
</feature>
<feature type="binding site" description="covalent" evidence="13">
    <location>
        <position position="91"/>
    </location>
    <ligand>
        <name>heme</name>
        <dbReference type="ChEBI" id="CHEBI:30413"/>
        <label>2</label>
    </ligand>
</feature>
<keyword evidence="11 15" id="KW-0472">Membrane</keyword>
<evidence type="ECO:0000256" key="4">
    <source>
        <dbReference type="ARBA" id="ARBA00022475"/>
    </source>
</evidence>
<evidence type="ECO:0000256" key="3">
    <source>
        <dbReference type="ARBA" id="ARBA00022448"/>
    </source>
</evidence>
<dbReference type="OrthoDB" id="9782159at2"/>
<keyword evidence="9 15" id="KW-1133">Transmembrane helix</keyword>
<comment type="subcellular location">
    <subcellularLocation>
        <location evidence="1">Cell membrane</location>
        <topology evidence="1">Single-pass membrane protein</topology>
    </subcellularLocation>
</comment>
<comment type="caution">
    <text evidence="17">The sequence shown here is derived from an EMBL/GenBank/DDBJ whole genome shotgun (WGS) entry which is preliminary data.</text>
</comment>
<evidence type="ECO:0000256" key="15">
    <source>
        <dbReference type="SAM" id="Phobius"/>
    </source>
</evidence>
<dbReference type="PANTHER" id="PTHR30333:SF3">
    <property type="entry name" value="CYTOCHROME C-TYPE PROTEIN TORY"/>
    <property type="match status" value="1"/>
</dbReference>
<feature type="binding site" description="axial binding residue" evidence="14">
    <location>
        <position position="67"/>
    </location>
    <ligand>
        <name>heme</name>
        <dbReference type="ChEBI" id="CHEBI:30413"/>
        <label>1</label>
    </ligand>
    <ligandPart>
        <name>Fe</name>
        <dbReference type="ChEBI" id="CHEBI:18248"/>
    </ligandPart>
</feature>
<accession>A0A4U6R4F6</accession>
<feature type="binding site" description="axial binding residue" evidence="14">
    <location>
        <position position="114"/>
    </location>
    <ligand>
        <name>heme</name>
        <dbReference type="ChEBI" id="CHEBI:30413"/>
        <label>1</label>
    </ligand>
    <ligandPart>
        <name>Fe</name>
        <dbReference type="ChEBI" id="CHEBI:18248"/>
    </ligandPart>
</feature>
<dbReference type="Pfam" id="PF03264">
    <property type="entry name" value="Cytochrom_NNT"/>
    <property type="match status" value="1"/>
</dbReference>
<keyword evidence="5 12" id="KW-0349">Heme</keyword>
<dbReference type="InterPro" id="IPR051174">
    <property type="entry name" value="Cytochrome_c-type_ET"/>
</dbReference>
<keyword evidence="6 15" id="KW-0812">Transmembrane</keyword>
<proteinExistence type="inferred from homology"/>
<dbReference type="SUPFAM" id="SSF48695">
    <property type="entry name" value="Multiheme cytochromes"/>
    <property type="match status" value="1"/>
</dbReference>
<evidence type="ECO:0000259" key="16">
    <source>
        <dbReference type="Pfam" id="PF03264"/>
    </source>
</evidence>
<name>A0A4U6R4F6_9GAMM</name>
<comment type="similarity">
    <text evidence="2">Belongs to the NapC/NirT/NrfH family.</text>
</comment>
<evidence type="ECO:0000256" key="5">
    <source>
        <dbReference type="ARBA" id="ARBA00022617"/>
    </source>
</evidence>
<dbReference type="InterPro" id="IPR038266">
    <property type="entry name" value="NapC/NirT_cytc_sf"/>
</dbReference>
<evidence type="ECO:0000256" key="14">
    <source>
        <dbReference type="PIRSR" id="PIRSR000013-2"/>
    </source>
</evidence>
<evidence type="ECO:0000313" key="18">
    <source>
        <dbReference type="Proteomes" id="UP000308488"/>
    </source>
</evidence>
<sequence>MAAGKNSDPEQKGWWQRFWQSPKTKYLLWIPAGGFVMLVTGAISLGSVNYAMEETNTLEFCTSCHEMGAFVYPEYEQSAHFSNQSGVRAVCSDCHVPKDWWGKVVRKTEATFNEIPSWITGKIDSPEKFEAHRREMAESVWAKMRASNSATCRSCHSYDAMALSMQDRYAKRRHSSEYREATDKTCIDCHQGIVHKLPEVTAE</sequence>
<keyword evidence="4" id="KW-1003">Cell membrane</keyword>
<dbReference type="GO" id="GO:0046872">
    <property type="term" value="F:metal ion binding"/>
    <property type="evidence" value="ECO:0007669"/>
    <property type="project" value="UniProtKB-KW"/>
</dbReference>
<evidence type="ECO:0000256" key="1">
    <source>
        <dbReference type="ARBA" id="ARBA00004162"/>
    </source>
</evidence>